<dbReference type="PANTHER" id="PTHR34033:SF1">
    <property type="entry name" value="AP-5 COMPLEX SUBUNIT BETA-1"/>
    <property type="match status" value="1"/>
</dbReference>
<evidence type="ECO:0000313" key="4">
    <source>
        <dbReference type="Proteomes" id="UP000245207"/>
    </source>
</evidence>
<dbReference type="GO" id="GO:0016197">
    <property type="term" value="P:endosomal transport"/>
    <property type="evidence" value="ECO:0007669"/>
    <property type="project" value="InterPro"/>
</dbReference>
<accession>A0A2U1QBJ3</accession>
<reference evidence="3 4" key="1">
    <citation type="journal article" date="2018" name="Mol. Plant">
        <title>The genome of Artemisia annua provides insight into the evolution of Asteraceae family and artemisinin biosynthesis.</title>
        <authorList>
            <person name="Shen Q."/>
            <person name="Zhang L."/>
            <person name="Liao Z."/>
            <person name="Wang S."/>
            <person name="Yan T."/>
            <person name="Shi P."/>
            <person name="Liu M."/>
            <person name="Fu X."/>
            <person name="Pan Q."/>
            <person name="Wang Y."/>
            <person name="Lv Z."/>
            <person name="Lu X."/>
            <person name="Zhang F."/>
            <person name="Jiang W."/>
            <person name="Ma Y."/>
            <person name="Chen M."/>
            <person name="Hao X."/>
            <person name="Li L."/>
            <person name="Tang Y."/>
            <person name="Lv G."/>
            <person name="Zhou Y."/>
            <person name="Sun X."/>
            <person name="Brodelius P.E."/>
            <person name="Rose J.K.C."/>
            <person name="Tang K."/>
        </authorList>
    </citation>
    <scope>NUCLEOTIDE SEQUENCE [LARGE SCALE GENOMIC DNA]</scope>
    <source>
        <strain evidence="4">cv. Huhao1</strain>
        <tissue evidence="3">Leaf</tissue>
    </source>
</reference>
<protein>
    <recommendedName>
        <fullName evidence="2">AP5B1 middle domain-containing protein</fullName>
    </recommendedName>
</protein>
<keyword evidence="1" id="KW-0812">Transmembrane</keyword>
<proteinExistence type="predicted"/>
<sequence length="236" mass="26553">MSFLLEWPQFLTTCGLFEFMSIVMPIAVELDLQASLLKVKFSGLLYTFDMLLCHAFLGMFLQFPDAFSGQENEVISRLLLISRETQHVLVFRLLALHWLLGFMGLVMSKRKVIKEKIYATALRFYPSVFDPLALKALKLDLIAYCSILLDMSRLNDANGHIVSDINSSEVSVVKLFEDGLESVSGYKWLPPWSTETSVAFRTFHKLLVGASSHSDVVSSANVLVESTIFHASEVTM</sequence>
<keyword evidence="4" id="KW-1185">Reference proteome</keyword>
<dbReference type="Proteomes" id="UP000245207">
    <property type="component" value="Unassembled WGS sequence"/>
</dbReference>
<keyword evidence="1" id="KW-0472">Membrane</keyword>
<dbReference type="InterPro" id="IPR038741">
    <property type="entry name" value="AP5B1"/>
</dbReference>
<dbReference type="GO" id="GO:0030119">
    <property type="term" value="C:AP-type membrane coat adaptor complex"/>
    <property type="evidence" value="ECO:0007669"/>
    <property type="project" value="TreeGrafter"/>
</dbReference>
<feature type="transmembrane region" description="Helical" evidence="1">
    <location>
        <begin position="44"/>
        <end position="63"/>
    </location>
</feature>
<feature type="domain" description="AP5B1 middle" evidence="2">
    <location>
        <begin position="1"/>
        <end position="143"/>
    </location>
</feature>
<comment type="caution">
    <text evidence="3">The sequence shown here is derived from an EMBL/GenBank/DDBJ whole genome shotgun (WGS) entry which is preliminary data.</text>
</comment>
<dbReference type="STRING" id="35608.A0A2U1QBJ3"/>
<name>A0A2U1QBJ3_ARTAN</name>
<evidence type="ECO:0000256" key="1">
    <source>
        <dbReference type="SAM" id="Phobius"/>
    </source>
</evidence>
<evidence type="ECO:0000313" key="3">
    <source>
        <dbReference type="EMBL" id="PWA95378.1"/>
    </source>
</evidence>
<feature type="transmembrane region" description="Helical" evidence="1">
    <location>
        <begin position="15"/>
        <end position="32"/>
    </location>
</feature>
<gene>
    <name evidence="3" type="ORF">CTI12_AA051430</name>
</gene>
<organism evidence="3 4">
    <name type="scientific">Artemisia annua</name>
    <name type="common">Sweet wormwood</name>
    <dbReference type="NCBI Taxonomy" id="35608"/>
    <lineage>
        <taxon>Eukaryota</taxon>
        <taxon>Viridiplantae</taxon>
        <taxon>Streptophyta</taxon>
        <taxon>Embryophyta</taxon>
        <taxon>Tracheophyta</taxon>
        <taxon>Spermatophyta</taxon>
        <taxon>Magnoliopsida</taxon>
        <taxon>eudicotyledons</taxon>
        <taxon>Gunneridae</taxon>
        <taxon>Pentapetalae</taxon>
        <taxon>asterids</taxon>
        <taxon>campanulids</taxon>
        <taxon>Asterales</taxon>
        <taxon>Asteraceae</taxon>
        <taxon>Asteroideae</taxon>
        <taxon>Anthemideae</taxon>
        <taxon>Artemisiinae</taxon>
        <taxon>Artemisia</taxon>
    </lineage>
</organism>
<feature type="transmembrane region" description="Helical" evidence="1">
    <location>
        <begin position="89"/>
        <end position="107"/>
    </location>
</feature>
<evidence type="ECO:0000259" key="2">
    <source>
        <dbReference type="Pfam" id="PF21588"/>
    </source>
</evidence>
<dbReference type="OrthoDB" id="646197at2759"/>
<dbReference type="EMBL" id="PKPP01000246">
    <property type="protein sequence ID" value="PWA95378.1"/>
    <property type="molecule type" value="Genomic_DNA"/>
</dbReference>
<keyword evidence="1" id="KW-1133">Transmembrane helix</keyword>
<dbReference type="InterPro" id="IPR048979">
    <property type="entry name" value="AP5B1_middle"/>
</dbReference>
<dbReference type="Pfam" id="PF21588">
    <property type="entry name" value="AP5B1_middle"/>
    <property type="match status" value="1"/>
</dbReference>
<dbReference type="PANTHER" id="PTHR34033">
    <property type="entry name" value="AP-5 COMPLEX SUBUNIT BETA-1"/>
    <property type="match status" value="1"/>
</dbReference>
<dbReference type="AlphaFoldDB" id="A0A2U1QBJ3"/>